<name>A0ABS0BWE5_9GAMM</name>
<feature type="domain" description="ABC transporter" evidence="6">
    <location>
        <begin position="2"/>
        <end position="239"/>
    </location>
</feature>
<proteinExistence type="predicted"/>
<dbReference type="PANTHER" id="PTHR42794">
    <property type="entry name" value="HEMIN IMPORT ATP-BINDING PROTEIN HMUV"/>
    <property type="match status" value="1"/>
</dbReference>
<sequence length="255" mass="28673">MLEVENLTVELEHKTILHDVSLTLEPGEVLSVLGPNGAGKSTLLKALSGDVRHYHGDIRLNGRDLRSYDVRTLAEQRAVMPQKIQLDFPFLVEEVLQMVLEPLAKEKLHAQIRYALARFDVEHLIGRSFVTLSGGEQQRVQLARVLLQLSTSIAREDGFLFLDECTSSLDLAHQHQVFQVVRDFARRNRVGVLSVLHDLNLASQYSDRVLLLKQGRVLAFGSVQQVFAADQLSRMYDFPVSVSVHPHGWPLVIPA</sequence>
<comment type="caution">
    <text evidence="7">The sequence shown here is derived from an EMBL/GenBank/DDBJ whole genome shotgun (WGS) entry which is preliminary data.</text>
</comment>
<accession>A0ABS0BWE5</accession>
<dbReference type="GO" id="GO:0005524">
    <property type="term" value="F:ATP binding"/>
    <property type="evidence" value="ECO:0007669"/>
    <property type="project" value="UniProtKB-KW"/>
</dbReference>
<evidence type="ECO:0000256" key="2">
    <source>
        <dbReference type="ARBA" id="ARBA00022741"/>
    </source>
</evidence>
<evidence type="ECO:0000256" key="4">
    <source>
        <dbReference type="ARBA" id="ARBA00022967"/>
    </source>
</evidence>
<keyword evidence="4" id="KW-1278">Translocase</keyword>
<dbReference type="Gene3D" id="3.40.50.300">
    <property type="entry name" value="P-loop containing nucleotide triphosphate hydrolases"/>
    <property type="match status" value="1"/>
</dbReference>
<dbReference type="SUPFAM" id="SSF52540">
    <property type="entry name" value="P-loop containing nucleoside triphosphate hydrolases"/>
    <property type="match status" value="1"/>
</dbReference>
<dbReference type="NCBIfam" id="NF010068">
    <property type="entry name" value="PRK13548.1"/>
    <property type="match status" value="1"/>
</dbReference>
<keyword evidence="1" id="KW-0813">Transport</keyword>
<keyword evidence="8" id="KW-1185">Reference proteome</keyword>
<evidence type="ECO:0000256" key="5">
    <source>
        <dbReference type="ARBA" id="ARBA00037066"/>
    </source>
</evidence>
<gene>
    <name evidence="7" type="ORF">H8792_007195</name>
</gene>
<keyword evidence="3 7" id="KW-0067">ATP-binding</keyword>
<dbReference type="Proteomes" id="UP001193680">
    <property type="component" value="Unassembled WGS sequence"/>
</dbReference>
<dbReference type="CDD" id="cd03214">
    <property type="entry name" value="ABC_Iron-Siderophores_B12_Hemin"/>
    <property type="match status" value="1"/>
</dbReference>
<dbReference type="InterPro" id="IPR027417">
    <property type="entry name" value="P-loop_NTPase"/>
</dbReference>
<evidence type="ECO:0000256" key="3">
    <source>
        <dbReference type="ARBA" id="ARBA00022840"/>
    </source>
</evidence>
<dbReference type="EMBL" id="JACBGI020000011">
    <property type="protein sequence ID" value="MBF6058125.1"/>
    <property type="molecule type" value="Genomic_DNA"/>
</dbReference>
<dbReference type="PANTHER" id="PTHR42794:SF1">
    <property type="entry name" value="HEMIN IMPORT ATP-BINDING PROTEIN HMUV"/>
    <property type="match status" value="1"/>
</dbReference>
<dbReference type="InterPro" id="IPR003439">
    <property type="entry name" value="ABC_transporter-like_ATP-bd"/>
</dbReference>
<evidence type="ECO:0000256" key="1">
    <source>
        <dbReference type="ARBA" id="ARBA00022448"/>
    </source>
</evidence>
<dbReference type="SMART" id="SM00382">
    <property type="entry name" value="AAA"/>
    <property type="match status" value="1"/>
</dbReference>
<protein>
    <submittedName>
        <fullName evidence="7">Heme ABC transporter ATP-binding protein</fullName>
    </submittedName>
</protein>
<organism evidence="7 8">
    <name type="scientific">Thiomicrorhabdus heinhorstiae</name>
    <dbReference type="NCBI Taxonomy" id="2748010"/>
    <lineage>
        <taxon>Bacteria</taxon>
        <taxon>Pseudomonadati</taxon>
        <taxon>Pseudomonadota</taxon>
        <taxon>Gammaproteobacteria</taxon>
        <taxon>Thiotrichales</taxon>
        <taxon>Piscirickettsiaceae</taxon>
        <taxon>Thiomicrorhabdus</taxon>
    </lineage>
</organism>
<keyword evidence="2" id="KW-0547">Nucleotide-binding</keyword>
<dbReference type="PROSITE" id="PS50893">
    <property type="entry name" value="ABC_TRANSPORTER_2"/>
    <property type="match status" value="1"/>
</dbReference>
<dbReference type="PROSITE" id="PS00211">
    <property type="entry name" value="ABC_TRANSPORTER_1"/>
    <property type="match status" value="1"/>
</dbReference>
<evidence type="ECO:0000313" key="8">
    <source>
        <dbReference type="Proteomes" id="UP001193680"/>
    </source>
</evidence>
<evidence type="ECO:0000259" key="6">
    <source>
        <dbReference type="PROSITE" id="PS50893"/>
    </source>
</evidence>
<dbReference type="RefSeq" id="WP_185978269.1">
    <property type="nucleotide sequence ID" value="NZ_JACBGI020000011.1"/>
</dbReference>
<dbReference type="Pfam" id="PF00005">
    <property type="entry name" value="ABC_tran"/>
    <property type="match status" value="1"/>
</dbReference>
<dbReference type="InterPro" id="IPR003593">
    <property type="entry name" value="AAA+_ATPase"/>
</dbReference>
<evidence type="ECO:0000313" key="7">
    <source>
        <dbReference type="EMBL" id="MBF6058125.1"/>
    </source>
</evidence>
<reference evidence="7 8" key="1">
    <citation type="submission" date="2020-11" db="EMBL/GenBank/DDBJ databases">
        <title>Sulfur oxidizing isolate from Hospital Hole Sinkhole.</title>
        <authorList>
            <person name="Scott K.M."/>
        </authorList>
    </citation>
    <scope>NUCLEOTIDE SEQUENCE [LARGE SCALE GENOMIC DNA]</scope>
    <source>
        <strain evidence="7 8">HH1</strain>
    </source>
</reference>
<comment type="function">
    <text evidence="5">Part of the ABC transporter complex HmuTUV involved in hemin import. Responsible for energy coupling to the transport system.</text>
</comment>
<dbReference type="InterPro" id="IPR017871">
    <property type="entry name" value="ABC_transporter-like_CS"/>
</dbReference>